<dbReference type="RefSeq" id="XP_034412665.1">
    <property type="nucleotide sequence ID" value="XM_034556774.1"/>
</dbReference>
<dbReference type="InterPro" id="IPR003879">
    <property type="entry name" value="Butyrophylin_SPRY"/>
</dbReference>
<dbReference type="SMART" id="SM01288">
    <property type="entry name" value="FISNA"/>
    <property type="match status" value="1"/>
</dbReference>
<dbReference type="Pfam" id="PF05729">
    <property type="entry name" value="NACHT"/>
    <property type="match status" value="1"/>
</dbReference>
<dbReference type="PROSITE" id="PS50188">
    <property type="entry name" value="B302_SPRY"/>
    <property type="match status" value="1"/>
</dbReference>
<keyword evidence="5" id="KW-0547">Nucleotide-binding</keyword>
<dbReference type="PRINTS" id="PR01407">
    <property type="entry name" value="BUTYPHLNCDUF"/>
</dbReference>
<protein>
    <submittedName>
        <fullName evidence="10">Uncharacterized protein</fullName>
    </submittedName>
</protein>
<keyword evidence="3" id="KW-0433">Leucine-rich repeat</keyword>
<comment type="subcellular location">
    <subcellularLocation>
        <location evidence="1">Cytoplasm</location>
    </subcellularLocation>
</comment>
<keyword evidence="6" id="KW-0067">ATP-binding</keyword>
<dbReference type="SMART" id="SM00589">
    <property type="entry name" value="PRY"/>
    <property type="match status" value="1"/>
</dbReference>
<dbReference type="FunFam" id="3.40.50.300:FF:000210">
    <property type="entry name" value="Si:dkey-16p6.1"/>
    <property type="match status" value="1"/>
</dbReference>
<evidence type="ECO:0000256" key="4">
    <source>
        <dbReference type="ARBA" id="ARBA00022737"/>
    </source>
</evidence>
<dbReference type="InterPro" id="IPR003877">
    <property type="entry name" value="SPRY_dom"/>
</dbReference>
<evidence type="ECO:0000256" key="1">
    <source>
        <dbReference type="ARBA" id="ARBA00004496"/>
    </source>
</evidence>
<dbReference type="Ensembl" id="ENSCLMT00005035759.1">
    <property type="protein sequence ID" value="ENSCLMP00005034348.1"/>
    <property type="gene ID" value="ENSCLMG00005016446.1"/>
</dbReference>
<dbReference type="PROSITE" id="PS50837">
    <property type="entry name" value="NACHT"/>
    <property type="match status" value="1"/>
</dbReference>
<keyword evidence="4" id="KW-0677">Repeat</keyword>
<proteinExistence type="predicted"/>
<dbReference type="PANTHER" id="PTHR24106">
    <property type="entry name" value="NACHT, LRR AND CARD DOMAINS-CONTAINING"/>
    <property type="match status" value="1"/>
</dbReference>
<dbReference type="InterPro" id="IPR006574">
    <property type="entry name" value="PRY"/>
</dbReference>
<dbReference type="InterPro" id="IPR013320">
    <property type="entry name" value="ConA-like_dom_sf"/>
</dbReference>
<dbReference type="InterPro" id="IPR029495">
    <property type="entry name" value="NACHT-assoc"/>
</dbReference>
<dbReference type="InterPro" id="IPR001611">
    <property type="entry name" value="Leu-rich_rpt"/>
</dbReference>
<dbReference type="InterPro" id="IPR041075">
    <property type="entry name" value="NOD1/2_WH"/>
</dbReference>
<dbReference type="GO" id="GO:0005524">
    <property type="term" value="F:ATP binding"/>
    <property type="evidence" value="ECO:0007669"/>
    <property type="project" value="UniProtKB-KW"/>
</dbReference>
<dbReference type="SUPFAM" id="SSF49899">
    <property type="entry name" value="Concanavalin A-like lectins/glucanases"/>
    <property type="match status" value="1"/>
</dbReference>
<gene>
    <name evidence="10" type="primary">LOC117747499</name>
</gene>
<organism evidence="10 11">
    <name type="scientific">Cyclopterus lumpus</name>
    <name type="common">Lumpsucker</name>
    <dbReference type="NCBI Taxonomy" id="8103"/>
    <lineage>
        <taxon>Eukaryota</taxon>
        <taxon>Metazoa</taxon>
        <taxon>Chordata</taxon>
        <taxon>Craniata</taxon>
        <taxon>Vertebrata</taxon>
        <taxon>Euteleostomi</taxon>
        <taxon>Actinopterygii</taxon>
        <taxon>Neopterygii</taxon>
        <taxon>Teleostei</taxon>
        <taxon>Neoteleostei</taxon>
        <taxon>Acanthomorphata</taxon>
        <taxon>Eupercaria</taxon>
        <taxon>Perciformes</taxon>
        <taxon>Cottioidei</taxon>
        <taxon>Cottales</taxon>
        <taxon>Cyclopteridae</taxon>
        <taxon>Cyclopterus</taxon>
    </lineage>
</organism>
<dbReference type="Pfam" id="PF14484">
    <property type="entry name" value="FISNA"/>
    <property type="match status" value="1"/>
</dbReference>
<feature type="domain" description="NACHT" evidence="9">
    <location>
        <begin position="280"/>
        <end position="413"/>
    </location>
</feature>
<dbReference type="InterPro" id="IPR007111">
    <property type="entry name" value="NACHT_NTPase"/>
</dbReference>
<evidence type="ECO:0000313" key="10">
    <source>
        <dbReference type="Ensembl" id="ENSCLMP00005034348.1"/>
    </source>
</evidence>
<dbReference type="InterPro" id="IPR051261">
    <property type="entry name" value="NLR"/>
</dbReference>
<evidence type="ECO:0000259" key="8">
    <source>
        <dbReference type="PROSITE" id="PS50188"/>
    </source>
</evidence>
<dbReference type="AlphaFoldDB" id="A0A8C2ZYF0"/>
<reference evidence="10" key="1">
    <citation type="submission" date="2025-08" db="UniProtKB">
        <authorList>
            <consortium name="Ensembl"/>
        </authorList>
    </citation>
    <scope>IDENTIFICATION</scope>
</reference>
<dbReference type="GeneID" id="117747499"/>
<dbReference type="Pfam" id="PF13516">
    <property type="entry name" value="LRR_6"/>
    <property type="match status" value="2"/>
</dbReference>
<dbReference type="Pfam" id="PF17776">
    <property type="entry name" value="NLRC4_HD2"/>
    <property type="match status" value="1"/>
</dbReference>
<dbReference type="InterPro" id="IPR027417">
    <property type="entry name" value="P-loop_NTPase"/>
</dbReference>
<evidence type="ECO:0000256" key="7">
    <source>
        <dbReference type="SAM" id="MobiDB-lite"/>
    </source>
</evidence>
<evidence type="ECO:0000313" key="11">
    <source>
        <dbReference type="Proteomes" id="UP000694565"/>
    </source>
</evidence>
<accession>A0A8C2ZYF0</accession>
<dbReference type="Gene3D" id="3.40.50.300">
    <property type="entry name" value="P-loop containing nucleotide triphosphate hydrolases"/>
    <property type="match status" value="1"/>
</dbReference>
<evidence type="ECO:0000259" key="9">
    <source>
        <dbReference type="PROSITE" id="PS50837"/>
    </source>
</evidence>
<keyword evidence="2" id="KW-0963">Cytoplasm</keyword>
<dbReference type="SUPFAM" id="SSF52047">
    <property type="entry name" value="RNI-like"/>
    <property type="match status" value="1"/>
</dbReference>
<dbReference type="GeneTree" id="ENSGT01150000286911"/>
<sequence>MAEERKLREQSSSSSSTHSPLSEQPISSSSEDISSQVSEAESSAPSCVSLKSDGSMLQPLWFGHKRQSSQVSEAESWPPSCVSLKSDGSMFQPLWFGNKRQRSQVSEAESSAPSCVSLKSDGSMLQPLWFGNKRQSSQVSEAESSAPSCVSLKSDGSMFQPLWFGNERQRQLTVQPATTRKDPDHQRVAEEDAGRCLFLKAKKNLKKEMQRKFASTLEGLGDQENPMNSIYTTLFITTAESEGPHEERSFRYTKQPQSSEQSVDLCDILKPLPGQETPVRTVLTKGVAGIGKSFSVQKFILDWAEGRENQDVDFVFNLAFQELNLSTDNQSLHKLLADFHPAVRDLKDPEDFVKAKVIVILDGLDEGRFPLNFKTKRVTSVSEVTSVDNLVENLIRGNLLPKANLWITSRPAAANQIPEKFVDMVTEIRGFSDRQKEQYFRERFRQDEGLAVRFISHMRSSPSLDIMCQIPIFCWIAAVLFKEISGGDEKAEPPQTLTEMMAHLLITQTKLRSRKYGQKTHKEFLLKLGKLAFVQLQKNNLIFYEEDLEECGIDIPEATIYSGFCTTILREERLVFKKNVFFFVHLTIQEFFASFFVFDCFTNKNTKELGNFLSPEDGEHTLLDLLKMTVDKVLEDQNGHLDLFLRFLLGLMVEPNRRVLQGLLKTPDASEDTEKKILTSLKAIRRKTLSPDNCINLFQNIVEMRDHKVKDEIEEYLKSSDGSKTELTPLHCSALAYMLQVSKQDLDVLDLKSFNTSEKGRRRLIPAVMISRKAILADCKVDEAWLKHLAFGLNFPYLPLRDLDLSNNDLKDSGVKLLCDGLSSQYCRLETLRLSGCQITKDGCASLASALRSKASKLMELDLSYNHPGESGKKLLSELNNDPRYKLNLDHGGSQRMKPGFKKYACALTWDPNTAHKKLLLSEGNRKVTRVEDEQPYPPHPERFDPSQQVLCEQGLEGRCYWEAEVTEPFNIGLTYRTIGRKGDVNDCKLGRSDKSWSMTCSDDGCFVLHNNQSVCVSSLSSRSSRVGVYLDGPAGTLSFYRASSDSQTLIRTFNATFKEPLYPAAELRTHSSALFCQLP</sequence>
<reference evidence="10" key="2">
    <citation type="submission" date="2025-09" db="UniProtKB">
        <authorList>
            <consortium name="Ensembl"/>
        </authorList>
    </citation>
    <scope>IDENTIFICATION</scope>
</reference>
<dbReference type="CDD" id="cd16040">
    <property type="entry name" value="SPRY_PRY_SNTX"/>
    <property type="match status" value="1"/>
</dbReference>
<evidence type="ECO:0000256" key="6">
    <source>
        <dbReference type="ARBA" id="ARBA00022840"/>
    </source>
</evidence>
<name>A0A8C2ZYF0_CYCLU</name>
<dbReference type="Gene3D" id="3.80.10.10">
    <property type="entry name" value="Ribonuclease Inhibitor"/>
    <property type="match status" value="1"/>
</dbReference>
<dbReference type="Gene3D" id="2.60.120.920">
    <property type="match status" value="1"/>
</dbReference>
<dbReference type="Pfam" id="PF00622">
    <property type="entry name" value="SPRY"/>
    <property type="match status" value="1"/>
</dbReference>
<dbReference type="SMART" id="SM00449">
    <property type="entry name" value="SPRY"/>
    <property type="match status" value="1"/>
</dbReference>
<dbReference type="InterPro" id="IPR041267">
    <property type="entry name" value="NLRP_HD2"/>
</dbReference>
<dbReference type="GO" id="GO:0005737">
    <property type="term" value="C:cytoplasm"/>
    <property type="evidence" value="ECO:0007669"/>
    <property type="project" value="UniProtKB-SubCell"/>
</dbReference>
<dbReference type="OrthoDB" id="120976at2759"/>
<feature type="domain" description="B30.2/SPRY" evidence="8">
    <location>
        <begin position="888"/>
        <end position="1080"/>
    </location>
</feature>
<feature type="compositionally biased region" description="Low complexity" evidence="7">
    <location>
        <begin position="11"/>
        <end position="38"/>
    </location>
</feature>
<dbReference type="Pfam" id="PF17779">
    <property type="entry name" value="WHD_NOD2"/>
    <property type="match status" value="1"/>
</dbReference>
<evidence type="ECO:0000256" key="3">
    <source>
        <dbReference type="ARBA" id="ARBA00022614"/>
    </source>
</evidence>
<dbReference type="SMART" id="SM00368">
    <property type="entry name" value="LRR_RI"/>
    <property type="match status" value="3"/>
</dbReference>
<dbReference type="Pfam" id="PF13765">
    <property type="entry name" value="PRY"/>
    <property type="match status" value="1"/>
</dbReference>
<feature type="region of interest" description="Disordered" evidence="7">
    <location>
        <begin position="1"/>
        <end position="50"/>
    </location>
</feature>
<dbReference type="InterPro" id="IPR032675">
    <property type="entry name" value="LRR_dom_sf"/>
</dbReference>
<dbReference type="KEGG" id="clum:117747499"/>
<dbReference type="Proteomes" id="UP000694565">
    <property type="component" value="Unplaced"/>
</dbReference>
<dbReference type="InterPro" id="IPR043136">
    <property type="entry name" value="B30.2/SPRY_sf"/>
</dbReference>
<dbReference type="InterPro" id="IPR001870">
    <property type="entry name" value="B30.2/SPRY"/>
</dbReference>
<evidence type="ECO:0000256" key="5">
    <source>
        <dbReference type="ARBA" id="ARBA00022741"/>
    </source>
</evidence>
<evidence type="ECO:0000256" key="2">
    <source>
        <dbReference type="ARBA" id="ARBA00022490"/>
    </source>
</evidence>
<keyword evidence="11" id="KW-1185">Reference proteome</keyword>